<comment type="caution">
    <text evidence="6">The sequence shown here is derived from an EMBL/GenBank/DDBJ whole genome shotgun (WGS) entry which is preliminary data.</text>
</comment>
<feature type="domain" description="Methyltransferase" evidence="5">
    <location>
        <begin position="72"/>
        <end position="151"/>
    </location>
</feature>
<comment type="similarity">
    <text evidence="1">Belongs to the ANT/ATPSC lysine N-methyltransferase family.</text>
</comment>
<reference evidence="6" key="1">
    <citation type="submission" date="2021-02" db="EMBL/GenBank/DDBJ databases">
        <authorList>
            <person name="Dougan E. K."/>
            <person name="Rhodes N."/>
            <person name="Thang M."/>
            <person name="Chan C."/>
        </authorList>
    </citation>
    <scope>NUCLEOTIDE SEQUENCE</scope>
</reference>
<dbReference type="GO" id="GO:0032259">
    <property type="term" value="P:methylation"/>
    <property type="evidence" value="ECO:0007669"/>
    <property type="project" value="UniProtKB-KW"/>
</dbReference>
<organism evidence="6 7">
    <name type="scientific">Polarella glacialis</name>
    <name type="common">Dinoflagellate</name>
    <dbReference type="NCBI Taxonomy" id="89957"/>
    <lineage>
        <taxon>Eukaryota</taxon>
        <taxon>Sar</taxon>
        <taxon>Alveolata</taxon>
        <taxon>Dinophyceae</taxon>
        <taxon>Suessiales</taxon>
        <taxon>Suessiaceae</taxon>
        <taxon>Polarella</taxon>
    </lineage>
</organism>
<dbReference type="EMBL" id="CAJNNV010006017">
    <property type="protein sequence ID" value="CAE8592979.1"/>
    <property type="molecule type" value="Genomic_DNA"/>
</dbReference>
<keyword evidence="7" id="KW-1185">Reference proteome</keyword>
<protein>
    <recommendedName>
        <fullName evidence="5">Methyltransferase domain-containing protein</fullName>
    </recommendedName>
</protein>
<evidence type="ECO:0000256" key="4">
    <source>
        <dbReference type="ARBA" id="ARBA00022691"/>
    </source>
</evidence>
<dbReference type="InterPro" id="IPR041698">
    <property type="entry name" value="Methyltransf_25"/>
</dbReference>
<evidence type="ECO:0000256" key="3">
    <source>
        <dbReference type="ARBA" id="ARBA00022679"/>
    </source>
</evidence>
<dbReference type="InterPro" id="IPR029063">
    <property type="entry name" value="SAM-dependent_MTases_sf"/>
</dbReference>
<feature type="non-terminal residue" evidence="6">
    <location>
        <position position="209"/>
    </location>
</feature>
<evidence type="ECO:0000256" key="1">
    <source>
        <dbReference type="ARBA" id="ARBA00010633"/>
    </source>
</evidence>
<accession>A0A813E2F3</accession>
<dbReference type="GO" id="GO:1905706">
    <property type="term" value="P:regulation of mitochondrial ATP synthesis coupled proton transport"/>
    <property type="evidence" value="ECO:0007669"/>
    <property type="project" value="TreeGrafter"/>
</dbReference>
<dbReference type="Pfam" id="PF13649">
    <property type="entry name" value="Methyltransf_25"/>
    <property type="match status" value="1"/>
</dbReference>
<dbReference type="CDD" id="cd02440">
    <property type="entry name" value="AdoMet_MTases"/>
    <property type="match status" value="1"/>
</dbReference>
<evidence type="ECO:0000313" key="6">
    <source>
        <dbReference type="EMBL" id="CAE8592979.1"/>
    </source>
</evidence>
<sequence length="209" mass="22295">GVAAPEDLGDLDGVDVATEASLHRFLANPSAPGALYGYRWDEGYVAPFVACQQAWVDEALEVLRPRPDQLLLDLGCGDGRVLLAAAGAFGCHTRGLDLDEELLQTAAAAAAALPGSAGERVALVKGDLFDTSLWVGDAGRRPDFIFLYLLHAALQQLRPLLEPLILEGSVVCSLGWEIAGWEPECNAQITRTASGERWHIYQASSPGET</sequence>
<keyword evidence="3" id="KW-0808">Transferase</keyword>
<evidence type="ECO:0000256" key="2">
    <source>
        <dbReference type="ARBA" id="ARBA00022603"/>
    </source>
</evidence>
<dbReference type="SUPFAM" id="SSF53335">
    <property type="entry name" value="S-adenosyl-L-methionine-dependent methyltransferases"/>
    <property type="match status" value="1"/>
</dbReference>
<dbReference type="Gene3D" id="3.40.50.150">
    <property type="entry name" value="Vaccinia Virus protein VP39"/>
    <property type="match status" value="1"/>
</dbReference>
<dbReference type="GO" id="GO:0016279">
    <property type="term" value="F:protein-lysine N-methyltransferase activity"/>
    <property type="evidence" value="ECO:0007669"/>
    <property type="project" value="InterPro"/>
</dbReference>
<name>A0A813E2F3_POLGL</name>
<dbReference type="Proteomes" id="UP000654075">
    <property type="component" value="Unassembled WGS sequence"/>
</dbReference>
<dbReference type="PANTHER" id="PTHR13610:SF11">
    <property type="entry name" value="METHYLTRANSFERASE DOMAIN-CONTAINING PROTEIN"/>
    <property type="match status" value="1"/>
</dbReference>
<dbReference type="InterPro" id="IPR026170">
    <property type="entry name" value="FAM173A/B"/>
</dbReference>
<keyword evidence="4" id="KW-0949">S-adenosyl-L-methionine</keyword>
<keyword evidence="2" id="KW-0489">Methyltransferase</keyword>
<dbReference type="AlphaFoldDB" id="A0A813E2F3"/>
<gene>
    <name evidence="6" type="ORF">PGLA1383_LOCUS11593</name>
</gene>
<dbReference type="GO" id="GO:0005739">
    <property type="term" value="C:mitochondrion"/>
    <property type="evidence" value="ECO:0007669"/>
    <property type="project" value="TreeGrafter"/>
</dbReference>
<proteinExistence type="inferred from homology"/>
<dbReference type="PANTHER" id="PTHR13610">
    <property type="entry name" value="METHYLTRANSFERASE DOMAIN-CONTAINING PROTEIN"/>
    <property type="match status" value="1"/>
</dbReference>
<evidence type="ECO:0000313" key="7">
    <source>
        <dbReference type="Proteomes" id="UP000654075"/>
    </source>
</evidence>
<evidence type="ECO:0000259" key="5">
    <source>
        <dbReference type="Pfam" id="PF13649"/>
    </source>
</evidence>